<keyword evidence="6 9" id="KW-0378">Hydrolase</keyword>
<dbReference type="FunFam" id="3.40.50.11320:FF:000002">
    <property type="entry name" value="Carboxypeptidase"/>
    <property type="match status" value="1"/>
</dbReference>
<dbReference type="InterPro" id="IPR018202">
    <property type="entry name" value="Ser_caboxypep_ser_AS"/>
</dbReference>
<organism evidence="11 12">
    <name type="scientific">Macleaya cordata</name>
    <name type="common">Five-seeded plume-poppy</name>
    <name type="synonym">Bocconia cordata</name>
    <dbReference type="NCBI Taxonomy" id="56857"/>
    <lineage>
        <taxon>Eukaryota</taxon>
        <taxon>Viridiplantae</taxon>
        <taxon>Streptophyta</taxon>
        <taxon>Embryophyta</taxon>
        <taxon>Tracheophyta</taxon>
        <taxon>Spermatophyta</taxon>
        <taxon>Magnoliopsida</taxon>
        <taxon>Ranunculales</taxon>
        <taxon>Papaveraceae</taxon>
        <taxon>Papaveroideae</taxon>
        <taxon>Macleaya</taxon>
    </lineage>
</organism>
<dbReference type="Gene3D" id="6.10.250.940">
    <property type="match status" value="1"/>
</dbReference>
<dbReference type="PROSITE" id="PS00560">
    <property type="entry name" value="CARBOXYPEPT_SER_HIS"/>
    <property type="match status" value="1"/>
</dbReference>
<keyword evidence="7" id="KW-1015">Disulfide bond</keyword>
<dbReference type="Pfam" id="PF00450">
    <property type="entry name" value="Peptidase_S10"/>
    <property type="match status" value="1"/>
</dbReference>
<dbReference type="GO" id="GO:0005773">
    <property type="term" value="C:vacuole"/>
    <property type="evidence" value="ECO:0007669"/>
    <property type="project" value="TreeGrafter"/>
</dbReference>
<evidence type="ECO:0000256" key="9">
    <source>
        <dbReference type="RuleBase" id="RU361156"/>
    </source>
</evidence>
<comment type="caution">
    <text evidence="11">The sequence shown here is derived from an EMBL/GenBank/DDBJ whole genome shotgun (WGS) entry which is preliminary data.</text>
</comment>
<dbReference type="OMA" id="ESSRECD"/>
<dbReference type="PANTHER" id="PTHR11802">
    <property type="entry name" value="SERINE PROTEASE FAMILY S10 SERINE CARBOXYPEPTIDASE"/>
    <property type="match status" value="1"/>
</dbReference>
<keyword evidence="10" id="KW-1133">Transmembrane helix</keyword>
<keyword evidence="10" id="KW-0472">Membrane</keyword>
<dbReference type="GO" id="GO:0006508">
    <property type="term" value="P:proteolysis"/>
    <property type="evidence" value="ECO:0007669"/>
    <property type="project" value="UniProtKB-KW"/>
</dbReference>
<comment type="subcellular location">
    <subcellularLocation>
        <location evidence="1">Secreted</location>
    </subcellularLocation>
</comment>
<dbReference type="Proteomes" id="UP000195402">
    <property type="component" value="Unassembled WGS sequence"/>
</dbReference>
<protein>
    <recommendedName>
        <fullName evidence="9">Carboxypeptidase</fullName>
        <ecNumber evidence="9">3.4.16.-</ecNumber>
    </recommendedName>
</protein>
<proteinExistence type="inferred from homology"/>
<evidence type="ECO:0000256" key="1">
    <source>
        <dbReference type="ARBA" id="ARBA00004613"/>
    </source>
</evidence>
<dbReference type="PROSITE" id="PS00131">
    <property type="entry name" value="CARBOXYPEPT_SER_SER"/>
    <property type="match status" value="1"/>
</dbReference>
<keyword evidence="8" id="KW-0325">Glycoprotein</keyword>
<evidence type="ECO:0000256" key="8">
    <source>
        <dbReference type="ARBA" id="ARBA00023180"/>
    </source>
</evidence>
<dbReference type="FunFam" id="3.40.50.1820:FF:000030">
    <property type="entry name" value="Carboxypeptidase"/>
    <property type="match status" value="1"/>
</dbReference>
<keyword evidence="5" id="KW-0732">Signal</keyword>
<dbReference type="InParanoid" id="A0A200QXU3"/>
<dbReference type="EC" id="3.4.16.-" evidence="9"/>
<accession>A0A200QXU3</accession>
<dbReference type="InterPro" id="IPR001563">
    <property type="entry name" value="Peptidase_S10"/>
</dbReference>
<evidence type="ECO:0000313" key="12">
    <source>
        <dbReference type="Proteomes" id="UP000195402"/>
    </source>
</evidence>
<feature type="transmembrane region" description="Helical" evidence="10">
    <location>
        <begin position="12"/>
        <end position="33"/>
    </location>
</feature>
<dbReference type="EMBL" id="MVGT01000827">
    <property type="protein sequence ID" value="OVA15303.1"/>
    <property type="molecule type" value="Genomic_DNA"/>
</dbReference>
<dbReference type="PANTHER" id="PTHR11802:SF132">
    <property type="entry name" value="SERINE CARBOXYPEPTIDASE-LIKE 36-RELATED"/>
    <property type="match status" value="1"/>
</dbReference>
<dbReference type="GO" id="GO:0005576">
    <property type="term" value="C:extracellular region"/>
    <property type="evidence" value="ECO:0007669"/>
    <property type="project" value="UniProtKB-SubCell"/>
</dbReference>
<reference evidence="11 12" key="1">
    <citation type="journal article" date="2017" name="Mol. Plant">
        <title>The Genome of Medicinal Plant Macleaya cordata Provides New Insights into Benzylisoquinoline Alkaloids Metabolism.</title>
        <authorList>
            <person name="Liu X."/>
            <person name="Liu Y."/>
            <person name="Huang P."/>
            <person name="Ma Y."/>
            <person name="Qing Z."/>
            <person name="Tang Q."/>
            <person name="Cao H."/>
            <person name="Cheng P."/>
            <person name="Zheng Y."/>
            <person name="Yuan Z."/>
            <person name="Zhou Y."/>
            <person name="Liu J."/>
            <person name="Tang Z."/>
            <person name="Zhuo Y."/>
            <person name="Zhang Y."/>
            <person name="Yu L."/>
            <person name="Huang J."/>
            <person name="Yang P."/>
            <person name="Peng Q."/>
            <person name="Zhang J."/>
            <person name="Jiang W."/>
            <person name="Zhang Z."/>
            <person name="Lin K."/>
            <person name="Ro D.K."/>
            <person name="Chen X."/>
            <person name="Xiong X."/>
            <person name="Shang Y."/>
            <person name="Huang S."/>
            <person name="Zeng J."/>
        </authorList>
    </citation>
    <scope>NUCLEOTIDE SEQUENCE [LARGE SCALE GENOMIC DNA]</scope>
    <source>
        <strain evidence="12">cv. BLH2017</strain>
        <tissue evidence="11">Root</tissue>
    </source>
</reference>
<evidence type="ECO:0000256" key="3">
    <source>
        <dbReference type="ARBA" id="ARBA00022525"/>
    </source>
</evidence>
<evidence type="ECO:0000256" key="4">
    <source>
        <dbReference type="ARBA" id="ARBA00022645"/>
    </source>
</evidence>
<dbReference type="Gene3D" id="3.40.50.1820">
    <property type="entry name" value="alpha/beta hydrolase"/>
    <property type="match status" value="1"/>
</dbReference>
<evidence type="ECO:0000256" key="6">
    <source>
        <dbReference type="ARBA" id="ARBA00022801"/>
    </source>
</evidence>
<evidence type="ECO:0000256" key="7">
    <source>
        <dbReference type="ARBA" id="ARBA00023157"/>
    </source>
</evidence>
<dbReference type="OrthoDB" id="443318at2759"/>
<dbReference type="InterPro" id="IPR029058">
    <property type="entry name" value="AB_hydrolase_fold"/>
</dbReference>
<keyword evidence="3" id="KW-0964">Secreted</keyword>
<dbReference type="SUPFAM" id="SSF53474">
    <property type="entry name" value="alpha/beta-Hydrolases"/>
    <property type="match status" value="1"/>
</dbReference>
<keyword evidence="12" id="KW-1185">Reference proteome</keyword>
<dbReference type="Gene3D" id="3.40.50.11320">
    <property type="match status" value="1"/>
</dbReference>
<keyword evidence="10" id="KW-0812">Transmembrane</keyword>
<evidence type="ECO:0000256" key="10">
    <source>
        <dbReference type="SAM" id="Phobius"/>
    </source>
</evidence>
<keyword evidence="4 9" id="KW-0121">Carboxypeptidase</keyword>
<evidence type="ECO:0000256" key="5">
    <source>
        <dbReference type="ARBA" id="ARBA00022729"/>
    </source>
</evidence>
<evidence type="ECO:0000313" key="11">
    <source>
        <dbReference type="EMBL" id="OVA15303.1"/>
    </source>
</evidence>
<dbReference type="AlphaFoldDB" id="A0A200QXU3"/>
<keyword evidence="9" id="KW-0645">Protease</keyword>
<gene>
    <name evidence="11" type="ORF">BVC80_841g9</name>
</gene>
<comment type="similarity">
    <text evidence="2 9">Belongs to the peptidase S10 family.</text>
</comment>
<dbReference type="InterPro" id="IPR033124">
    <property type="entry name" value="Ser_caboxypep_his_AS"/>
</dbReference>
<evidence type="ECO:0000256" key="2">
    <source>
        <dbReference type="ARBA" id="ARBA00009431"/>
    </source>
</evidence>
<dbReference type="PRINTS" id="PR00724">
    <property type="entry name" value="CRBOXYPTASEC"/>
</dbReference>
<sequence>MIKIKGASSCNLVLYGSFVIYYYLILIFSILVLRTHADHRKLSVVDQHVDVDPQEGLKEKDRITELLGQPGKVNFGQYGGYVTVDKNAGRAFFYYFVEADGPNKDSAPLLLWLNGGPGCSSVGLGAMTEIGPFRVKSDGKTLFQNIFAWNKVANVLFLDSPTGIGFSYSNTTSDTENNGDARTAADGYSFLLNWLERFPEYKNRDFYISGESYGGHYVPQLADTILQNNKLALSNKNMIINLKGISIGNPSLDKAVDDAGTYEFLWSHALISDNEIMKLRKDCNFSQLTDECIDEVSMIWKRGENYNEYNIYAPVCHTEEGVVTEKPNDISILNNDPCSENYVLHYMNLPEVQLALHANVTKLNYTWELCSTQRHWKDSPSNMIPVLQNLLTNGLRVLVYSGDFDSKIPYGSTIQVLKRLNLTEKVPWNQWNVSDEIGGSNVEYNEGLTFSTVRGAGHMVPRDQPERALTMIKCFLQGEPLPKFVDKPWV</sequence>
<name>A0A200QXU3_MACCD</name>
<dbReference type="GO" id="GO:0004185">
    <property type="term" value="F:serine-type carboxypeptidase activity"/>
    <property type="evidence" value="ECO:0007669"/>
    <property type="project" value="UniProtKB-UniRule"/>
</dbReference>